<protein>
    <recommendedName>
        <fullName evidence="5">UVR domain-containing protein</fullName>
    </recommendedName>
</protein>
<feature type="coiled-coil region" evidence="1">
    <location>
        <begin position="635"/>
        <end position="662"/>
    </location>
</feature>
<gene>
    <name evidence="3" type="ORF">CCAM_LOCUS3120</name>
</gene>
<feature type="compositionally biased region" description="Acidic residues" evidence="2">
    <location>
        <begin position="156"/>
        <end position="177"/>
    </location>
</feature>
<feature type="coiled-coil region" evidence="1">
    <location>
        <begin position="266"/>
        <end position="340"/>
    </location>
</feature>
<name>A0A484KBV5_9ASTE</name>
<sequence length="773" mass="86533">MAAEEENAEMASLFEGMVLFDPCEMVLEEAPNTDVVGRRGGSTTTAQPAEPTVHVPAAPNHTPPLDENLFSDLTLTTPPSQSLELEDTKSPPDPSSLSLVSRQNSTRKKRRAGLRIGYGRDRYSASDSVTSTSAPFENSNITIGQADDKEKNQAEREEEEEEEEEEGDDVVEEEEDQISSAMISGCDSSSGNVSQCVRSSDAPYQMAKLGGGGEDVTPEQLSGSRSHDPVELRFEQLRILISSKIKMANETVASISSEMKESIRNRRKAARNVTQAHAEYKELEKKLDEACEAEDFEKADRISQSLAFAEKEKEHLADALRDAEAQCNAVDSKMQEALDSLIQVEEECAAMLQSFAVDADLNLKTAEGLSSKQMEEWNLSVEAIEVNKMELEIEAEIVYEAQKVLKDSIEQFVEDDHRERDFLCRKKEVFTEELKQLLALVKEKEDEIAENDSLIEKVDNRIACAMCSFKEAQTNIEENYHNLQSSLSELMLANESLLEKKKEIDSYVSQEESMKAKIRDISSISAEEANMFKEIVGSRKILAQSVLKSKEDKLRLSITEDELAMHIQTLKQQISTMRTSLQELSSSKSRIQQEVDSSKQRLLYIVKKVPELETEKKVAATARNFKEAARLSTEAKALSVEKEGIETKLEGAESELKKVEEDICRTVERLQETEAQVSSKERELGMARFQRLILVDRACRAERSAALEFGDHEEADVLLEEAEAAVSEARKLQQIYGFKEEEEFTNLPKHFVSAELVSKMQGKQLVELAGSIC</sequence>
<feature type="compositionally biased region" description="Polar residues" evidence="2">
    <location>
        <begin position="71"/>
        <end position="83"/>
    </location>
</feature>
<feature type="region of interest" description="Disordered" evidence="2">
    <location>
        <begin position="31"/>
        <end position="178"/>
    </location>
</feature>
<dbReference type="PANTHER" id="PTHR38394:SF1">
    <property type="entry name" value="NEUROFILAMENT LIGHT PROTEIN"/>
    <property type="match status" value="1"/>
</dbReference>
<dbReference type="Proteomes" id="UP000595140">
    <property type="component" value="Unassembled WGS sequence"/>
</dbReference>
<organism evidence="3 4">
    <name type="scientific">Cuscuta campestris</name>
    <dbReference type="NCBI Taxonomy" id="132261"/>
    <lineage>
        <taxon>Eukaryota</taxon>
        <taxon>Viridiplantae</taxon>
        <taxon>Streptophyta</taxon>
        <taxon>Embryophyta</taxon>
        <taxon>Tracheophyta</taxon>
        <taxon>Spermatophyta</taxon>
        <taxon>Magnoliopsida</taxon>
        <taxon>eudicotyledons</taxon>
        <taxon>Gunneridae</taxon>
        <taxon>Pentapetalae</taxon>
        <taxon>asterids</taxon>
        <taxon>lamiids</taxon>
        <taxon>Solanales</taxon>
        <taxon>Convolvulaceae</taxon>
        <taxon>Cuscuteae</taxon>
        <taxon>Cuscuta</taxon>
        <taxon>Cuscuta subgen. Grammica</taxon>
        <taxon>Cuscuta sect. Cleistogrammica</taxon>
    </lineage>
</organism>
<dbReference type="OrthoDB" id="1301563at2759"/>
<feature type="compositionally biased region" description="Basic and acidic residues" evidence="2">
    <location>
        <begin position="146"/>
        <end position="155"/>
    </location>
</feature>
<evidence type="ECO:0008006" key="5">
    <source>
        <dbReference type="Google" id="ProtNLM"/>
    </source>
</evidence>
<dbReference type="EMBL" id="OOIL02000150">
    <property type="protein sequence ID" value="VFQ61344.1"/>
    <property type="molecule type" value="Genomic_DNA"/>
</dbReference>
<evidence type="ECO:0000313" key="4">
    <source>
        <dbReference type="Proteomes" id="UP000595140"/>
    </source>
</evidence>
<feature type="coiled-coil region" evidence="1">
    <location>
        <begin position="427"/>
        <end position="461"/>
    </location>
</feature>
<keyword evidence="4" id="KW-1185">Reference proteome</keyword>
<feature type="compositionally biased region" description="Polar residues" evidence="2">
    <location>
        <begin position="125"/>
        <end position="143"/>
    </location>
</feature>
<reference evidence="3 4" key="1">
    <citation type="submission" date="2018-04" db="EMBL/GenBank/DDBJ databases">
        <authorList>
            <person name="Vogel A."/>
        </authorList>
    </citation>
    <scope>NUCLEOTIDE SEQUENCE [LARGE SCALE GENOMIC DNA]</scope>
</reference>
<dbReference type="PANTHER" id="PTHR38394">
    <property type="entry name" value="NEUROFILAMENT LIGHT PROTEIN"/>
    <property type="match status" value="1"/>
</dbReference>
<evidence type="ECO:0000256" key="1">
    <source>
        <dbReference type="SAM" id="Coils"/>
    </source>
</evidence>
<proteinExistence type="predicted"/>
<evidence type="ECO:0000313" key="3">
    <source>
        <dbReference type="EMBL" id="VFQ61344.1"/>
    </source>
</evidence>
<dbReference type="AlphaFoldDB" id="A0A484KBV5"/>
<evidence type="ECO:0000256" key="2">
    <source>
        <dbReference type="SAM" id="MobiDB-lite"/>
    </source>
</evidence>
<accession>A0A484KBV5</accession>
<feature type="coiled-coil region" evidence="1">
    <location>
        <begin position="567"/>
        <end position="601"/>
    </location>
</feature>
<keyword evidence="1" id="KW-0175">Coiled coil</keyword>